<keyword evidence="6 11" id="KW-0812">Transmembrane</keyword>
<feature type="non-terminal residue" evidence="12">
    <location>
        <position position="1"/>
    </location>
</feature>
<evidence type="ECO:0000313" key="12">
    <source>
        <dbReference type="EMBL" id="RPD57991.1"/>
    </source>
</evidence>
<evidence type="ECO:0000256" key="11">
    <source>
        <dbReference type="SAM" id="Phobius"/>
    </source>
</evidence>
<proteinExistence type="inferred from homology"/>
<dbReference type="Proteomes" id="UP000313359">
    <property type="component" value="Unassembled WGS sequence"/>
</dbReference>
<dbReference type="AlphaFoldDB" id="A0A5C2S3F1"/>
<evidence type="ECO:0000256" key="8">
    <source>
        <dbReference type="ARBA" id="ARBA00023316"/>
    </source>
</evidence>
<comment type="catalytic activity">
    <reaction evidence="10">
        <text>[(1-&gt;4)-N-acetyl-beta-D-glucosaminyl](n) + UDP-N-acetyl-alpha-D-glucosamine = [(1-&gt;4)-N-acetyl-beta-D-glucosaminyl](n+1) + UDP + H(+)</text>
        <dbReference type="Rhea" id="RHEA:16637"/>
        <dbReference type="Rhea" id="RHEA-COMP:9593"/>
        <dbReference type="Rhea" id="RHEA-COMP:9595"/>
        <dbReference type="ChEBI" id="CHEBI:15378"/>
        <dbReference type="ChEBI" id="CHEBI:17029"/>
        <dbReference type="ChEBI" id="CHEBI:57705"/>
        <dbReference type="ChEBI" id="CHEBI:58223"/>
        <dbReference type="EC" id="2.4.1.16"/>
    </reaction>
</comment>
<dbReference type="GO" id="GO:0006031">
    <property type="term" value="P:chitin biosynthetic process"/>
    <property type="evidence" value="ECO:0007669"/>
    <property type="project" value="TreeGrafter"/>
</dbReference>
<comment type="subcellular location">
    <subcellularLocation>
        <location evidence="1">Cell membrane</location>
        <topology evidence="1">Multi-pass membrane protein</topology>
    </subcellularLocation>
</comment>
<evidence type="ECO:0000256" key="3">
    <source>
        <dbReference type="ARBA" id="ARBA00022475"/>
    </source>
</evidence>
<keyword evidence="4" id="KW-0328">Glycosyltransferase</keyword>
<keyword evidence="3" id="KW-1003">Cell membrane</keyword>
<dbReference type="PANTHER" id="PTHR22914:SF11">
    <property type="entry name" value="CHITIN SYNTHASE B"/>
    <property type="match status" value="1"/>
</dbReference>
<dbReference type="GO" id="GO:0071555">
    <property type="term" value="P:cell wall organization"/>
    <property type="evidence" value="ECO:0007669"/>
    <property type="project" value="UniProtKB-KW"/>
</dbReference>
<dbReference type="GO" id="GO:0030428">
    <property type="term" value="C:cell septum"/>
    <property type="evidence" value="ECO:0007669"/>
    <property type="project" value="TreeGrafter"/>
</dbReference>
<dbReference type="EMBL" id="ML122278">
    <property type="protein sequence ID" value="RPD57991.1"/>
    <property type="molecule type" value="Genomic_DNA"/>
</dbReference>
<accession>A0A5C2S3F1</accession>
<keyword evidence="5" id="KW-0808">Transferase</keyword>
<feature type="transmembrane region" description="Helical" evidence="11">
    <location>
        <begin position="41"/>
        <end position="63"/>
    </location>
</feature>
<comment type="similarity">
    <text evidence="9">Belongs to the chitin synthase family. Class III subfamily.</text>
</comment>
<evidence type="ECO:0000256" key="10">
    <source>
        <dbReference type="ARBA" id="ARBA00048014"/>
    </source>
</evidence>
<evidence type="ECO:0000313" key="13">
    <source>
        <dbReference type="Proteomes" id="UP000313359"/>
    </source>
</evidence>
<evidence type="ECO:0000256" key="4">
    <source>
        <dbReference type="ARBA" id="ARBA00022676"/>
    </source>
</evidence>
<dbReference type="EC" id="2.4.1.16" evidence="2"/>
<keyword evidence="7 11" id="KW-0472">Membrane</keyword>
<name>A0A5C2S3F1_9APHY</name>
<evidence type="ECO:0000256" key="6">
    <source>
        <dbReference type="ARBA" id="ARBA00022692"/>
    </source>
</evidence>
<dbReference type="PANTHER" id="PTHR22914">
    <property type="entry name" value="CHITIN SYNTHASE"/>
    <property type="match status" value="1"/>
</dbReference>
<dbReference type="OrthoDB" id="3038496at2759"/>
<protein>
    <recommendedName>
        <fullName evidence="2">chitin synthase</fullName>
        <ecNumber evidence="2">2.4.1.16</ecNumber>
    </recommendedName>
</protein>
<evidence type="ECO:0000256" key="1">
    <source>
        <dbReference type="ARBA" id="ARBA00004651"/>
    </source>
</evidence>
<dbReference type="GO" id="GO:0005886">
    <property type="term" value="C:plasma membrane"/>
    <property type="evidence" value="ECO:0007669"/>
    <property type="project" value="UniProtKB-SubCell"/>
</dbReference>
<evidence type="ECO:0000256" key="2">
    <source>
        <dbReference type="ARBA" id="ARBA00012543"/>
    </source>
</evidence>
<dbReference type="InterPro" id="IPR004835">
    <property type="entry name" value="Chitin_synth"/>
</dbReference>
<reference evidence="12" key="1">
    <citation type="journal article" date="2018" name="Genome Biol. Evol.">
        <title>Genomics and development of Lentinus tigrinus, a white-rot wood-decaying mushroom with dimorphic fruiting bodies.</title>
        <authorList>
            <person name="Wu B."/>
            <person name="Xu Z."/>
            <person name="Knudson A."/>
            <person name="Carlson A."/>
            <person name="Chen N."/>
            <person name="Kovaka S."/>
            <person name="LaButti K."/>
            <person name="Lipzen A."/>
            <person name="Pennachio C."/>
            <person name="Riley R."/>
            <person name="Schakwitz W."/>
            <person name="Umezawa K."/>
            <person name="Ohm R.A."/>
            <person name="Grigoriev I.V."/>
            <person name="Nagy L.G."/>
            <person name="Gibbons J."/>
            <person name="Hibbett D."/>
        </authorList>
    </citation>
    <scope>NUCLEOTIDE SEQUENCE [LARGE SCALE GENOMIC DNA]</scope>
    <source>
        <strain evidence="12">ALCF2SS1-6</strain>
    </source>
</reference>
<organism evidence="12 13">
    <name type="scientific">Lentinus tigrinus ALCF2SS1-6</name>
    <dbReference type="NCBI Taxonomy" id="1328759"/>
    <lineage>
        <taxon>Eukaryota</taxon>
        <taxon>Fungi</taxon>
        <taxon>Dikarya</taxon>
        <taxon>Basidiomycota</taxon>
        <taxon>Agaricomycotina</taxon>
        <taxon>Agaricomycetes</taxon>
        <taxon>Polyporales</taxon>
        <taxon>Polyporaceae</taxon>
        <taxon>Lentinus</taxon>
    </lineage>
</organism>
<keyword evidence="11" id="KW-1133">Transmembrane helix</keyword>
<evidence type="ECO:0000256" key="9">
    <source>
        <dbReference type="ARBA" id="ARBA00038055"/>
    </source>
</evidence>
<dbReference type="GO" id="GO:0004100">
    <property type="term" value="F:chitin synthase activity"/>
    <property type="evidence" value="ECO:0007669"/>
    <property type="project" value="UniProtKB-EC"/>
</dbReference>
<evidence type="ECO:0000256" key="5">
    <source>
        <dbReference type="ARBA" id="ARBA00022679"/>
    </source>
</evidence>
<keyword evidence="8" id="KW-0961">Cell wall biogenesis/degradation</keyword>
<sequence>ILAVYLPVWSCWLTVVAFKNIPNELKGASTSEILRKIFNPRIGALIAAMMPTFHIWLAACLLYRDPWHLGFNMIQYLYLAPSFTNVLNVYAFCNLHHVSWGTKGSHKADALSSVWSKKTKDADPAFVKDSTRNTEDLDPAFKDTAARALTKLQTKDEIGKPTMADGNETLGTRLVAFWMLSNAGLAVAILNLNGLGSGNKETDKGLSTRPHDI</sequence>
<dbReference type="STRING" id="1328759.A0A5C2S3F1"/>
<evidence type="ECO:0000256" key="7">
    <source>
        <dbReference type="ARBA" id="ARBA00023136"/>
    </source>
</evidence>
<keyword evidence="13" id="KW-1185">Reference proteome</keyword>
<gene>
    <name evidence="12" type="ORF">L227DRAFT_506087</name>
</gene>